<dbReference type="GO" id="GO:0016712">
    <property type="term" value="F:oxidoreductase activity, acting on paired donors, with incorporation or reduction of molecular oxygen, reduced flavin or flavoprotein as one donor, and incorporation of one atom of oxygen"/>
    <property type="evidence" value="ECO:0007669"/>
    <property type="project" value="TreeGrafter"/>
</dbReference>
<keyword evidence="1" id="KW-0285">Flavoprotein</keyword>
<dbReference type="GO" id="GO:0003995">
    <property type="term" value="F:acyl-CoA dehydrogenase activity"/>
    <property type="evidence" value="ECO:0007669"/>
    <property type="project" value="TreeGrafter"/>
</dbReference>
<evidence type="ECO:0000256" key="1">
    <source>
        <dbReference type="ARBA" id="ARBA00022630"/>
    </source>
</evidence>
<dbReference type="PANTHER" id="PTHR48083">
    <property type="entry name" value="MEDIUM-CHAIN SPECIFIC ACYL-COA DEHYDROGENASE, MITOCHONDRIAL-RELATED"/>
    <property type="match status" value="1"/>
</dbReference>
<organism evidence="7 8">
    <name type="scientific">Nonomuraea jabiensis</name>
    <dbReference type="NCBI Taxonomy" id="882448"/>
    <lineage>
        <taxon>Bacteria</taxon>
        <taxon>Bacillati</taxon>
        <taxon>Actinomycetota</taxon>
        <taxon>Actinomycetes</taxon>
        <taxon>Streptosporangiales</taxon>
        <taxon>Streptosporangiaceae</taxon>
        <taxon>Nonomuraea</taxon>
    </lineage>
</organism>
<evidence type="ECO:0000313" key="7">
    <source>
        <dbReference type="EMBL" id="MBB5783246.1"/>
    </source>
</evidence>
<dbReference type="RefSeq" id="WP_221519950.1">
    <property type="nucleotide sequence ID" value="NZ_JACHMB010000001.1"/>
</dbReference>
<comment type="similarity">
    <text evidence="3">Belongs to the HpaH/HsaA monooxygenase family.</text>
</comment>
<dbReference type="InterPro" id="IPR050741">
    <property type="entry name" value="Acyl-CoA_dehydrogenase"/>
</dbReference>
<dbReference type="Gene3D" id="2.40.110.10">
    <property type="entry name" value="Butyryl-CoA Dehydrogenase, subunit A, domain 2"/>
    <property type="match status" value="1"/>
</dbReference>
<name>A0A7W9GGN2_9ACTN</name>
<dbReference type="SUPFAM" id="SSF56645">
    <property type="entry name" value="Acyl-CoA dehydrogenase NM domain-like"/>
    <property type="match status" value="1"/>
</dbReference>
<dbReference type="EMBL" id="JACHMB010000001">
    <property type="protein sequence ID" value="MBB5783246.1"/>
    <property type="molecule type" value="Genomic_DNA"/>
</dbReference>
<dbReference type="Pfam" id="PF08028">
    <property type="entry name" value="Acyl-CoA_dh_2"/>
    <property type="match status" value="1"/>
</dbReference>
<keyword evidence="8" id="KW-1185">Reference proteome</keyword>
<dbReference type="Gene3D" id="1.10.540.10">
    <property type="entry name" value="Acyl-CoA dehydrogenase/oxidase, N-terminal domain"/>
    <property type="match status" value="1"/>
</dbReference>
<dbReference type="PIRSF" id="PIRSF016578">
    <property type="entry name" value="HsaA"/>
    <property type="match status" value="1"/>
</dbReference>
<reference evidence="7 8" key="1">
    <citation type="submission" date="2020-08" db="EMBL/GenBank/DDBJ databases">
        <title>Sequencing the genomes of 1000 actinobacteria strains.</title>
        <authorList>
            <person name="Klenk H.-P."/>
        </authorList>
    </citation>
    <scope>NUCLEOTIDE SEQUENCE [LARGE SCALE GENOMIC DNA]</scope>
    <source>
        <strain evidence="7 8">DSM 45507</strain>
    </source>
</reference>
<evidence type="ECO:0000259" key="5">
    <source>
        <dbReference type="Pfam" id="PF02771"/>
    </source>
</evidence>
<dbReference type="InterPro" id="IPR036250">
    <property type="entry name" value="AcylCo_DH-like_C"/>
</dbReference>
<sequence length="411" mass="44584">MTTHLTDAHVIASDEEALRVAADVADKIGATAAQRDRDRSIPTDEVELIRAGGLLGITIPRVHGGAGVSTRTLAEVTRLLAQADPSIGQIPQNHYVALDIVRLVGDEAQRAFFAAEVLRGRWLGNATSERGRKLGLTNIGTRLTPAGDGSGDHLVTGTKYYSTGAYTSQWIPVMALNPDDRLVVAMVERHAPGVEVVHDWTAFGQRSTISGTTTLSDVRVPRERVLPRWRIFERPQVHGAYGQILHAAVDLGIADAALADATGYVTERTRPWWESGVENAADEPYLIGHVGRLDVRRRAAHALVRQAAETLDAANSVLGDPGVPLAERERVAGEASLAVAAAKVFAAEVSVKLSNELFELAGTSSTDEKYALDRHWRNARTHTLHDPKRWKYHHLGVHALHGRFPPNHGGI</sequence>
<evidence type="ECO:0000256" key="3">
    <source>
        <dbReference type="ARBA" id="ARBA00049661"/>
    </source>
</evidence>
<comment type="caution">
    <text evidence="7">The sequence shown here is derived from an EMBL/GenBank/DDBJ whole genome shotgun (WGS) entry which is preliminary data.</text>
</comment>
<protein>
    <submittedName>
        <fullName evidence="7">SfnB family sulfur acquisition oxidoreductase</fullName>
    </submittedName>
</protein>
<dbReference type="InterPro" id="IPR037069">
    <property type="entry name" value="AcylCoA_DH/ox_N_sf"/>
</dbReference>
<dbReference type="AlphaFoldDB" id="A0A7W9GGN2"/>
<dbReference type="GO" id="GO:0005737">
    <property type="term" value="C:cytoplasm"/>
    <property type="evidence" value="ECO:0007669"/>
    <property type="project" value="TreeGrafter"/>
</dbReference>
<proteinExistence type="inferred from homology"/>
<dbReference type="NCBIfam" id="TIGR04022">
    <property type="entry name" value="sulfur_SfnB"/>
    <property type="match status" value="1"/>
</dbReference>
<dbReference type="Pfam" id="PF02770">
    <property type="entry name" value="Acyl-CoA_dh_M"/>
    <property type="match status" value="1"/>
</dbReference>
<evidence type="ECO:0000259" key="4">
    <source>
        <dbReference type="Pfam" id="PF02770"/>
    </source>
</evidence>
<dbReference type="InterPro" id="IPR023922">
    <property type="entry name" value="S04_starv_induced_SfnB"/>
</dbReference>
<dbReference type="SUPFAM" id="SSF47203">
    <property type="entry name" value="Acyl-CoA dehydrogenase C-terminal domain-like"/>
    <property type="match status" value="1"/>
</dbReference>
<dbReference type="Pfam" id="PF02771">
    <property type="entry name" value="Acyl-CoA_dh_N"/>
    <property type="match status" value="1"/>
</dbReference>
<gene>
    <name evidence="7" type="ORF">HD596_010002</name>
</gene>
<dbReference type="Proteomes" id="UP000579153">
    <property type="component" value="Unassembled WGS sequence"/>
</dbReference>
<dbReference type="PANTHER" id="PTHR48083:SF19">
    <property type="entry name" value="FLAVIN-DEPENDENT MONOOXYGENASE, OXYGENASE SUBUNIT HSAA"/>
    <property type="match status" value="1"/>
</dbReference>
<feature type="domain" description="Acyl-CoA dehydrogenase C-terminal" evidence="6">
    <location>
        <begin position="244"/>
        <end position="385"/>
    </location>
</feature>
<dbReference type="InterPro" id="IPR046373">
    <property type="entry name" value="Acyl-CoA_Oxase/DH_mid-dom_sf"/>
</dbReference>
<dbReference type="InterPro" id="IPR009100">
    <property type="entry name" value="AcylCoA_DH/oxidase_NM_dom_sf"/>
</dbReference>
<dbReference type="InterPro" id="IPR013786">
    <property type="entry name" value="AcylCoA_DH/ox_N"/>
</dbReference>
<dbReference type="GO" id="GO:0050660">
    <property type="term" value="F:flavin adenine dinucleotide binding"/>
    <property type="evidence" value="ECO:0007669"/>
    <property type="project" value="InterPro"/>
</dbReference>
<evidence type="ECO:0000259" key="6">
    <source>
        <dbReference type="Pfam" id="PF08028"/>
    </source>
</evidence>
<dbReference type="GO" id="GO:0033539">
    <property type="term" value="P:fatty acid beta-oxidation using acyl-CoA dehydrogenase"/>
    <property type="evidence" value="ECO:0007669"/>
    <property type="project" value="TreeGrafter"/>
</dbReference>
<accession>A0A7W9GGN2</accession>
<evidence type="ECO:0000313" key="8">
    <source>
        <dbReference type="Proteomes" id="UP000579153"/>
    </source>
</evidence>
<keyword evidence="2" id="KW-0560">Oxidoreductase</keyword>
<dbReference type="InterPro" id="IPR006091">
    <property type="entry name" value="Acyl-CoA_Oxase/DH_mid-dom"/>
</dbReference>
<dbReference type="InterPro" id="IPR013107">
    <property type="entry name" value="Acyl-CoA_DH_C"/>
</dbReference>
<dbReference type="Gene3D" id="1.20.140.10">
    <property type="entry name" value="Butyryl-CoA Dehydrogenase, subunit A, domain 3"/>
    <property type="match status" value="1"/>
</dbReference>
<feature type="domain" description="Acyl-CoA oxidase/dehydrogenase middle" evidence="4">
    <location>
        <begin position="127"/>
        <end position="218"/>
    </location>
</feature>
<feature type="domain" description="Acyl-CoA dehydrogenase/oxidase N-terminal" evidence="5">
    <location>
        <begin position="23"/>
        <end position="120"/>
    </location>
</feature>
<evidence type="ECO:0000256" key="2">
    <source>
        <dbReference type="ARBA" id="ARBA00023002"/>
    </source>
</evidence>